<dbReference type="GO" id="GO:0009254">
    <property type="term" value="P:peptidoglycan turnover"/>
    <property type="evidence" value="ECO:0007669"/>
    <property type="project" value="InterPro"/>
</dbReference>
<dbReference type="NCBIfam" id="NF007139">
    <property type="entry name" value="PRK09585.1-3"/>
    <property type="match status" value="1"/>
</dbReference>
<dbReference type="PANTHER" id="PTHR30605:SF0">
    <property type="entry name" value="ANHYDRO-N-ACETYLMURAMIC ACID KINASE"/>
    <property type="match status" value="1"/>
</dbReference>
<reference evidence="1" key="1">
    <citation type="submission" date="2018-06" db="EMBL/GenBank/DDBJ databases">
        <authorList>
            <person name="Zhirakovskaya E."/>
        </authorList>
    </citation>
    <scope>NUCLEOTIDE SEQUENCE</scope>
</reference>
<evidence type="ECO:0000313" key="1">
    <source>
        <dbReference type="EMBL" id="VAW66834.1"/>
    </source>
</evidence>
<dbReference type="PANTHER" id="PTHR30605">
    <property type="entry name" value="ANHYDRO-N-ACETYLMURAMIC ACID KINASE"/>
    <property type="match status" value="1"/>
</dbReference>
<dbReference type="CDD" id="cd24050">
    <property type="entry name" value="ASKHA_NBD_ANMK"/>
    <property type="match status" value="1"/>
</dbReference>
<dbReference type="InterPro" id="IPR043129">
    <property type="entry name" value="ATPase_NBD"/>
</dbReference>
<dbReference type="HAMAP" id="MF_01270">
    <property type="entry name" value="AnhMurNAc_kinase"/>
    <property type="match status" value="1"/>
</dbReference>
<proteinExistence type="inferred from homology"/>
<keyword evidence="1" id="KW-0418">Kinase</keyword>
<dbReference type="GO" id="GO:0016301">
    <property type="term" value="F:kinase activity"/>
    <property type="evidence" value="ECO:0007669"/>
    <property type="project" value="UniProtKB-KW"/>
</dbReference>
<dbReference type="Pfam" id="PF03702">
    <property type="entry name" value="AnmK"/>
    <property type="match status" value="1"/>
</dbReference>
<dbReference type="GO" id="GO:0005524">
    <property type="term" value="F:ATP binding"/>
    <property type="evidence" value="ECO:0007669"/>
    <property type="project" value="InterPro"/>
</dbReference>
<dbReference type="GO" id="GO:0016773">
    <property type="term" value="F:phosphotransferase activity, alcohol group as acceptor"/>
    <property type="evidence" value="ECO:0007669"/>
    <property type="project" value="InterPro"/>
</dbReference>
<keyword evidence="1" id="KW-0808">Transferase</keyword>
<dbReference type="NCBIfam" id="NF007148">
    <property type="entry name" value="PRK09585.3-2"/>
    <property type="match status" value="1"/>
</dbReference>
<dbReference type="SUPFAM" id="SSF53067">
    <property type="entry name" value="Actin-like ATPase domain"/>
    <property type="match status" value="1"/>
</dbReference>
<name>A0A3B0YDL0_9ZZZZ</name>
<dbReference type="EC" id="2.7.1.170" evidence="1"/>
<dbReference type="Gene3D" id="3.30.420.40">
    <property type="match status" value="2"/>
</dbReference>
<organism evidence="1">
    <name type="scientific">hydrothermal vent metagenome</name>
    <dbReference type="NCBI Taxonomy" id="652676"/>
    <lineage>
        <taxon>unclassified sequences</taxon>
        <taxon>metagenomes</taxon>
        <taxon>ecological metagenomes</taxon>
    </lineage>
</organism>
<dbReference type="GO" id="GO:0006040">
    <property type="term" value="P:amino sugar metabolic process"/>
    <property type="evidence" value="ECO:0007669"/>
    <property type="project" value="InterPro"/>
</dbReference>
<dbReference type="EMBL" id="UOFH01000361">
    <property type="protein sequence ID" value="VAW66834.1"/>
    <property type="molecule type" value="Genomic_DNA"/>
</dbReference>
<dbReference type="AlphaFoldDB" id="A0A3B0YDL0"/>
<accession>A0A3B0YDL0</accession>
<gene>
    <name evidence="1" type="ORF">MNBD_GAMMA08-1949</name>
</gene>
<sequence>MSEFYIGLMSGTSMDGIDAALVEFSNNKIKLVNSYSHNIPPTLKEKLICLSLNSADASIDMLGEADTELGLVFADAVNILLKNTNMNARQITAIGSHGQTIRHRPDLKNNFSMQIGDANRISYNTSILTVADFRRKDMAAGGEGAPLAPAFHQQVFYSAKENRAVLNIGGISNLTFLPKDKNQPSFGFDSGPGNGLMDAWIQQHQNQAFDEKGAWAASSIADDQLVNLLMQDNFVSTAPPKSTGREHYNLHWLQQQLEKNNTHLDAGTIQASLCQFTCNSIIYAIEKFLPNIDTLIVCGGGVHNENLMRQLSDKLISTKLASSEDYGVHPDWVEAIAFAWLARQTLNNKPGNLPAVTGAKQAMVLGAIYPV</sequence>
<dbReference type="InterPro" id="IPR005338">
    <property type="entry name" value="Anhydro_N_Ac-Mur_kinase"/>
</dbReference>
<protein>
    <submittedName>
        <fullName evidence="1">Anhydro-N-acetylmuramic acid kinase</fullName>
        <ecNumber evidence="1">2.7.1.170</ecNumber>
    </submittedName>
</protein>